<evidence type="ECO:0000256" key="5">
    <source>
        <dbReference type="ARBA" id="ARBA00023054"/>
    </source>
</evidence>
<evidence type="ECO:0000256" key="3">
    <source>
        <dbReference type="ARBA" id="ARBA00022618"/>
    </source>
</evidence>
<keyword evidence="4" id="KW-0498">Mitosis</keyword>
<feature type="coiled-coil region" evidence="9">
    <location>
        <begin position="738"/>
        <end position="830"/>
    </location>
</feature>
<dbReference type="InterPro" id="IPR024704">
    <property type="entry name" value="SMC"/>
</dbReference>
<accession>A0A139AP96</accession>
<dbReference type="InterPro" id="IPR003395">
    <property type="entry name" value="RecF/RecN/SMC_N"/>
</dbReference>
<dbReference type="InterPro" id="IPR010935">
    <property type="entry name" value="SMC_hinge"/>
</dbReference>
<dbReference type="InterPro" id="IPR036277">
    <property type="entry name" value="SMC_hinge_sf"/>
</dbReference>
<dbReference type="SMART" id="SM00968">
    <property type="entry name" value="SMC_hinge"/>
    <property type="match status" value="1"/>
</dbReference>
<dbReference type="SUPFAM" id="SSF52540">
    <property type="entry name" value="P-loop containing nucleoside triphosphate hydrolases"/>
    <property type="match status" value="1"/>
</dbReference>
<name>A0A139AP96_GONPJ</name>
<feature type="coiled-coil region" evidence="9">
    <location>
        <begin position="980"/>
        <end position="1028"/>
    </location>
</feature>
<dbReference type="InterPro" id="IPR027417">
    <property type="entry name" value="P-loop_NTPase"/>
</dbReference>
<feature type="domain" description="SMC hinge" evidence="11">
    <location>
        <begin position="522"/>
        <end position="636"/>
    </location>
</feature>
<dbReference type="GO" id="GO:0051276">
    <property type="term" value="P:chromosome organization"/>
    <property type="evidence" value="ECO:0007669"/>
    <property type="project" value="InterPro"/>
</dbReference>
<evidence type="ECO:0000313" key="12">
    <source>
        <dbReference type="EMBL" id="KXS18315.1"/>
    </source>
</evidence>
<dbReference type="FunFam" id="3.40.50.300:FF:000424">
    <property type="entry name" value="Structural maintenance of chromosomes 3"/>
    <property type="match status" value="1"/>
</dbReference>
<evidence type="ECO:0000259" key="11">
    <source>
        <dbReference type="SMART" id="SM00968"/>
    </source>
</evidence>
<dbReference type="GO" id="GO:0005694">
    <property type="term" value="C:chromosome"/>
    <property type="evidence" value="ECO:0007669"/>
    <property type="project" value="InterPro"/>
</dbReference>
<evidence type="ECO:0000256" key="10">
    <source>
        <dbReference type="SAM" id="MobiDB-lite"/>
    </source>
</evidence>
<dbReference type="PANTHER" id="PTHR43977">
    <property type="entry name" value="STRUCTURAL MAINTENANCE OF CHROMOSOMES PROTEIN 3"/>
    <property type="match status" value="1"/>
</dbReference>
<dbReference type="STRING" id="1344416.A0A139AP96"/>
<feature type="coiled-coil region" evidence="9">
    <location>
        <begin position="441"/>
        <end position="496"/>
    </location>
</feature>
<dbReference type="OMA" id="GQKTVCA"/>
<comment type="similarity">
    <text evidence="2">Belongs to the SMC family. SMC3 subfamily.</text>
</comment>
<reference evidence="12 13" key="1">
    <citation type="journal article" date="2015" name="Genome Biol. Evol.">
        <title>Phylogenomic analyses indicate that early fungi evolved digesting cell walls of algal ancestors of land plants.</title>
        <authorList>
            <person name="Chang Y."/>
            <person name="Wang S."/>
            <person name="Sekimoto S."/>
            <person name="Aerts A.L."/>
            <person name="Choi C."/>
            <person name="Clum A."/>
            <person name="LaButti K.M."/>
            <person name="Lindquist E.A."/>
            <person name="Yee Ngan C."/>
            <person name="Ohm R.A."/>
            <person name="Salamov A.A."/>
            <person name="Grigoriev I.V."/>
            <person name="Spatafora J.W."/>
            <person name="Berbee M.L."/>
        </authorList>
    </citation>
    <scope>NUCLEOTIDE SEQUENCE [LARGE SCALE GENOMIC DNA]</scope>
    <source>
        <strain evidence="12 13">JEL478</strain>
    </source>
</reference>
<feature type="region of interest" description="Disordered" evidence="10">
    <location>
        <begin position="405"/>
        <end position="424"/>
    </location>
</feature>
<evidence type="ECO:0000256" key="8">
    <source>
        <dbReference type="PIRNR" id="PIRNR005719"/>
    </source>
</evidence>
<keyword evidence="6 8" id="KW-0539">Nucleus</keyword>
<gene>
    <name evidence="12" type="ORF">M427DRAFT_121164</name>
</gene>
<evidence type="ECO:0000256" key="2">
    <source>
        <dbReference type="ARBA" id="ARBA00005917"/>
    </source>
</evidence>
<organism evidence="12 13">
    <name type="scientific">Gonapodya prolifera (strain JEL478)</name>
    <name type="common">Monoblepharis prolifera</name>
    <dbReference type="NCBI Taxonomy" id="1344416"/>
    <lineage>
        <taxon>Eukaryota</taxon>
        <taxon>Fungi</taxon>
        <taxon>Fungi incertae sedis</taxon>
        <taxon>Chytridiomycota</taxon>
        <taxon>Chytridiomycota incertae sedis</taxon>
        <taxon>Monoblepharidomycetes</taxon>
        <taxon>Monoblepharidales</taxon>
        <taxon>Gonapodyaceae</taxon>
        <taxon>Gonapodya</taxon>
    </lineage>
</organism>
<dbReference type="Pfam" id="PF02463">
    <property type="entry name" value="SMC_N"/>
    <property type="match status" value="1"/>
</dbReference>
<dbReference type="InterPro" id="IPR041741">
    <property type="entry name" value="SMC3_ABC_euk"/>
</dbReference>
<dbReference type="EMBL" id="KQ965742">
    <property type="protein sequence ID" value="KXS18315.1"/>
    <property type="molecule type" value="Genomic_DNA"/>
</dbReference>
<protein>
    <recommendedName>
        <fullName evidence="8">Structural maintenance of chromosomes protein</fullName>
    </recommendedName>
</protein>
<keyword evidence="5 9" id="KW-0175">Coiled coil</keyword>
<dbReference type="CDD" id="cd03272">
    <property type="entry name" value="ABC_SMC3_euk"/>
    <property type="match status" value="1"/>
</dbReference>
<dbReference type="Proteomes" id="UP000070544">
    <property type="component" value="Unassembled WGS sequence"/>
</dbReference>
<dbReference type="SUPFAM" id="SSF75553">
    <property type="entry name" value="Smc hinge domain"/>
    <property type="match status" value="1"/>
</dbReference>
<evidence type="ECO:0000313" key="13">
    <source>
        <dbReference type="Proteomes" id="UP000070544"/>
    </source>
</evidence>
<dbReference type="GO" id="GO:0007059">
    <property type="term" value="P:chromosome segregation"/>
    <property type="evidence" value="ECO:0007669"/>
    <property type="project" value="UniProtKB-ARBA"/>
</dbReference>
<dbReference type="GO" id="GO:0016887">
    <property type="term" value="F:ATP hydrolysis activity"/>
    <property type="evidence" value="ECO:0007669"/>
    <property type="project" value="InterPro"/>
</dbReference>
<dbReference type="Pfam" id="PF06470">
    <property type="entry name" value="SMC_hinge"/>
    <property type="match status" value="1"/>
</dbReference>
<evidence type="ECO:0000256" key="7">
    <source>
        <dbReference type="ARBA" id="ARBA00023306"/>
    </source>
</evidence>
<dbReference type="Gene3D" id="3.40.50.300">
    <property type="entry name" value="P-loop containing nucleotide triphosphate hydrolases"/>
    <property type="match status" value="2"/>
</dbReference>
<dbReference type="Gene3D" id="3.30.70.1620">
    <property type="match status" value="1"/>
</dbReference>
<evidence type="ECO:0000256" key="1">
    <source>
        <dbReference type="ARBA" id="ARBA00004123"/>
    </source>
</evidence>
<proteinExistence type="inferred from homology"/>
<dbReference type="AlphaFoldDB" id="A0A139AP96"/>
<dbReference type="Gene3D" id="1.20.1060.20">
    <property type="match status" value="1"/>
</dbReference>
<sequence length="1207" mass="137879">MYIKQVTISGFKSYKNQTTLEEFDPGHNVIVGRNGSGKSNFFWAVRYVLGDAYQNMTKEERQQLLHEGAGNTTLNAFVEIVFDNSDGRFLGGKDEVTLRRTIGMKKDDYHLDKKSVTRAEVNNLLESAGFSKANPFYIVPQGRVQALTNAKDSERLRVLKDVAGTRTYEERREASLKIMAETDVKRKKIDELIEGIQERLAELEEEKEELREFQEKDKERRALEFTIYQREMDELAAQLSQLDEERVRKSQESETVQKGFSQRDKKINALDREIRELSHQLTLLESDKAEIEGDKDEAIRSKASAEMVVKDLEAAATGNEQKKAKLNGEVKDLDTKLASKQRELDRVLPQHQASVQEEQELQGRVGEIEVQRKALLEKQGRSQQFQTKDERDQWIKEEITKLKRASDEYSKQSKSLSSDISETKRQLGTIGEEIEESNVRMQGRKKRLVEIDQKLNELREDRNAKSEERKNLWREAEKAKANQSSNKLELDKAERDLFSMMDHNTRAGVKSIRAIAQRLRLSGVYGCLYELIEVQDKYRIAAEAIAGNSLFHVVVDSDATATRLLDEMKKNAQSGRVTFMPLSQLRAREHRELPAASDSIPMMKRIKFDPKFTRAVEQVFGKAIVVPGLDVGAKYAKDEKLTAVTLDGDRAERKGALTGGYVDMRRSRLESAHNAKAYRSEYEKSTKVAEESGQRAEIISQEIVQITNEINALDVERRSLTSSTDPLSRDVTTKTNLERKLNARLEEQEQSLHNVEANLKQLQTQVSEYQRWMTSAMTSKLTPEEQSKLDSLTKEKESVEKKLVDAQESRTKLEAKRNVLSIDLKSLKDRRALIVAQVDRLQAGVEVGGTTEVGDLRSRKQELARYTKEVEAATSKLAGVEKEIERLNGLLSQRKTALEQEQNEYQSEERNLEKVRNELKKFSGRRATLLTRKEEWMKKLRDLGVPPDDAIESYQNTPSSKLNKRLAAVRDVLKKYDHVNKKALEQYNNFTNQRDQLLDRKQELDKSAEAIEDLIKVLDQRKDAAIERSFKEVKQYFAEIFEKLEPKGRGELTIIAKGDDSQTQDMDEDDDEAPDKSLVDRYVGIGIRVSFNSKLDEALMNEQLSGGQKSLVALALIFAIQRSDPAPFYLFDEIDANLDPMYRTAVANMIKELCAEGKAQFITTTFRPEQLQVASKFYGVTFINKVSSIQAITKDDAVNFVEQEQPQ</sequence>
<dbReference type="GO" id="GO:0051301">
    <property type="term" value="P:cell division"/>
    <property type="evidence" value="ECO:0007669"/>
    <property type="project" value="UniProtKB-KW"/>
</dbReference>
<keyword evidence="7" id="KW-0131">Cell cycle</keyword>
<dbReference type="GO" id="GO:0005524">
    <property type="term" value="F:ATP binding"/>
    <property type="evidence" value="ECO:0007669"/>
    <property type="project" value="InterPro"/>
</dbReference>
<evidence type="ECO:0000256" key="4">
    <source>
        <dbReference type="ARBA" id="ARBA00022776"/>
    </source>
</evidence>
<evidence type="ECO:0000256" key="6">
    <source>
        <dbReference type="ARBA" id="ARBA00023242"/>
    </source>
</evidence>
<comment type="subcellular location">
    <subcellularLocation>
        <location evidence="1 8">Nucleus</location>
    </subcellularLocation>
</comment>
<dbReference type="OrthoDB" id="5575062at2759"/>
<dbReference type="PIRSF" id="PIRSF005719">
    <property type="entry name" value="SMC"/>
    <property type="match status" value="1"/>
</dbReference>
<evidence type="ECO:0000256" key="9">
    <source>
        <dbReference type="SAM" id="Coils"/>
    </source>
</evidence>
<dbReference type="GO" id="GO:0005634">
    <property type="term" value="C:nucleus"/>
    <property type="evidence" value="ECO:0007669"/>
    <property type="project" value="UniProtKB-SubCell"/>
</dbReference>
<keyword evidence="3" id="KW-0132">Cell division</keyword>
<feature type="coiled-coil region" evidence="9">
    <location>
        <begin position="856"/>
        <end position="925"/>
    </location>
</feature>
<feature type="coiled-coil region" evidence="9">
    <location>
        <begin position="186"/>
        <end position="343"/>
    </location>
</feature>
<dbReference type="FunFam" id="3.40.50.300:FF:000370">
    <property type="entry name" value="Structural maintenance of chromosomes 3"/>
    <property type="match status" value="1"/>
</dbReference>
<keyword evidence="13" id="KW-1185">Reference proteome</keyword>